<comment type="subcellular location">
    <subcellularLocation>
        <location evidence="1">Cytoplasm</location>
    </subcellularLocation>
</comment>
<dbReference type="InterPro" id="IPR020449">
    <property type="entry name" value="Tscrpt_reg_AraC-type_HTH"/>
</dbReference>
<evidence type="ECO:0000256" key="8">
    <source>
        <dbReference type="PROSITE-ProRule" id="PRU00169"/>
    </source>
</evidence>
<dbReference type="Gene3D" id="1.10.10.60">
    <property type="entry name" value="Homeodomain-like"/>
    <property type="match status" value="2"/>
</dbReference>
<name>A0ABW9UJ20_9BACL</name>
<keyword evidence="5" id="KW-0805">Transcription regulation</keyword>
<reference evidence="11 12" key="1">
    <citation type="submission" date="2019-12" db="EMBL/GenBank/DDBJ databases">
        <authorList>
            <person name="Huq M.A."/>
        </authorList>
    </citation>
    <scope>NUCLEOTIDE SEQUENCE [LARGE SCALE GENOMIC DNA]</scope>
    <source>
        <strain evidence="11 12">MAH-34</strain>
    </source>
</reference>
<evidence type="ECO:0000256" key="5">
    <source>
        <dbReference type="ARBA" id="ARBA00023015"/>
    </source>
</evidence>
<evidence type="ECO:0000256" key="3">
    <source>
        <dbReference type="ARBA" id="ARBA00022553"/>
    </source>
</evidence>
<keyword evidence="6" id="KW-0238">DNA-binding</keyword>
<dbReference type="CDD" id="cd17536">
    <property type="entry name" value="REC_YesN-like"/>
    <property type="match status" value="1"/>
</dbReference>
<sequence length="534" mass="61384">MMYSLLIVDDERWVRQGLVTTIDWEAEGIKVIGDVEDGEDALTFIQNQMPDIIITDIKMPRMDGLAFIEAVKNANMLSKIIIISGYSEFSYAQKAMRLGAVDYVLKPIEETLMLEVVRKCIEQIKREREDHNEFVQMSERVRESLPLARQRYVETLLTNGSASQQFSRTVWDRLNIPLDPDQIKVTMIKIYDWGVHEHNPKEHYLLRHAIGNLAKETGKHAMKMIACPLHDDPDTDLAILVSPNKEADLAHEQGIWETLISACWRYLGIGINIGISKNSQIADIHASFQEAVQISAYAFYEGYGKVYDADEMDVPQSHSLPKYTQPNGWVTRFVHAVKLSDDAALRALIDELFGHLQLHKQKCSPHVLRKGLTSLFTEVEMKLEINYASDLKEATKSFVLPYFALSDLKDVLLTILLQFQPGDNASGNRKRFIELAVDYMEKHYTEPLTMNRVAEHLFLNPSYFSKIFHEKTGETFSKYLIRLRVNRAKELLKVSTLKIYEVAEQVGYQDFRHFVKLFKEQEGMTPAQYRDIGV</sequence>
<comment type="caution">
    <text evidence="11">The sequence shown here is derived from an EMBL/GenBank/DDBJ whole genome shotgun (WGS) entry which is preliminary data.</text>
</comment>
<protein>
    <submittedName>
        <fullName evidence="11">Response regulator</fullName>
    </submittedName>
</protein>
<dbReference type="PANTHER" id="PTHR42713:SF3">
    <property type="entry name" value="TRANSCRIPTIONAL REGULATORY PROTEIN HPTR"/>
    <property type="match status" value="1"/>
</dbReference>
<dbReference type="PROSITE" id="PS00041">
    <property type="entry name" value="HTH_ARAC_FAMILY_1"/>
    <property type="match status" value="1"/>
</dbReference>
<dbReference type="Pfam" id="PF00072">
    <property type="entry name" value="Response_reg"/>
    <property type="match status" value="1"/>
</dbReference>
<evidence type="ECO:0000256" key="7">
    <source>
        <dbReference type="ARBA" id="ARBA00023163"/>
    </source>
</evidence>
<dbReference type="SMART" id="SM00448">
    <property type="entry name" value="REC"/>
    <property type="match status" value="1"/>
</dbReference>
<feature type="domain" description="HTH araC/xylS-type" evidence="9">
    <location>
        <begin position="434"/>
        <end position="532"/>
    </location>
</feature>
<dbReference type="InterPro" id="IPR009057">
    <property type="entry name" value="Homeodomain-like_sf"/>
</dbReference>
<dbReference type="PROSITE" id="PS01124">
    <property type="entry name" value="HTH_ARAC_FAMILY_2"/>
    <property type="match status" value="1"/>
</dbReference>
<evidence type="ECO:0000256" key="6">
    <source>
        <dbReference type="ARBA" id="ARBA00023125"/>
    </source>
</evidence>
<dbReference type="Pfam" id="PF12833">
    <property type="entry name" value="HTH_18"/>
    <property type="match status" value="1"/>
</dbReference>
<dbReference type="InterPro" id="IPR011006">
    <property type="entry name" value="CheY-like_superfamily"/>
</dbReference>
<dbReference type="SUPFAM" id="SSF46689">
    <property type="entry name" value="Homeodomain-like"/>
    <property type="match status" value="2"/>
</dbReference>
<accession>A0ABW9UJ20</accession>
<keyword evidence="2" id="KW-0963">Cytoplasm</keyword>
<feature type="modified residue" description="4-aspartylphosphate" evidence="8">
    <location>
        <position position="56"/>
    </location>
</feature>
<dbReference type="SUPFAM" id="SSF52172">
    <property type="entry name" value="CheY-like"/>
    <property type="match status" value="1"/>
</dbReference>
<dbReference type="Proteomes" id="UP000467637">
    <property type="component" value="Unassembled WGS sequence"/>
</dbReference>
<dbReference type="Gene3D" id="3.40.50.2300">
    <property type="match status" value="1"/>
</dbReference>
<evidence type="ECO:0000256" key="4">
    <source>
        <dbReference type="ARBA" id="ARBA00023012"/>
    </source>
</evidence>
<evidence type="ECO:0000259" key="9">
    <source>
        <dbReference type="PROSITE" id="PS01124"/>
    </source>
</evidence>
<evidence type="ECO:0000313" key="11">
    <source>
        <dbReference type="EMBL" id="MVQ40182.1"/>
    </source>
</evidence>
<dbReference type="EMBL" id="WSEM01000039">
    <property type="protein sequence ID" value="MVQ40182.1"/>
    <property type="molecule type" value="Genomic_DNA"/>
</dbReference>
<organism evidence="11 12">
    <name type="scientific">Paenibacillus anseongense</name>
    <dbReference type="NCBI Taxonomy" id="2682845"/>
    <lineage>
        <taxon>Bacteria</taxon>
        <taxon>Bacillati</taxon>
        <taxon>Bacillota</taxon>
        <taxon>Bacilli</taxon>
        <taxon>Bacillales</taxon>
        <taxon>Paenibacillaceae</taxon>
        <taxon>Paenibacillus</taxon>
    </lineage>
</organism>
<dbReference type="SMART" id="SM00342">
    <property type="entry name" value="HTH_ARAC"/>
    <property type="match status" value="1"/>
</dbReference>
<keyword evidence="3 8" id="KW-0597">Phosphoprotein</keyword>
<keyword evidence="7" id="KW-0804">Transcription</keyword>
<dbReference type="InterPro" id="IPR051552">
    <property type="entry name" value="HptR"/>
</dbReference>
<dbReference type="InterPro" id="IPR001789">
    <property type="entry name" value="Sig_transdc_resp-reg_receiver"/>
</dbReference>
<dbReference type="PANTHER" id="PTHR42713">
    <property type="entry name" value="HISTIDINE KINASE-RELATED"/>
    <property type="match status" value="1"/>
</dbReference>
<dbReference type="PRINTS" id="PR00032">
    <property type="entry name" value="HTHARAC"/>
</dbReference>
<evidence type="ECO:0000256" key="1">
    <source>
        <dbReference type="ARBA" id="ARBA00004496"/>
    </source>
</evidence>
<evidence type="ECO:0000256" key="2">
    <source>
        <dbReference type="ARBA" id="ARBA00022490"/>
    </source>
</evidence>
<keyword evidence="4" id="KW-0902">Two-component regulatory system</keyword>
<feature type="domain" description="Response regulatory" evidence="10">
    <location>
        <begin position="4"/>
        <end position="121"/>
    </location>
</feature>
<evidence type="ECO:0000259" key="10">
    <source>
        <dbReference type="PROSITE" id="PS50110"/>
    </source>
</evidence>
<dbReference type="InterPro" id="IPR018062">
    <property type="entry name" value="HTH_AraC-typ_CS"/>
</dbReference>
<dbReference type="InterPro" id="IPR018060">
    <property type="entry name" value="HTH_AraC"/>
</dbReference>
<dbReference type="PROSITE" id="PS50110">
    <property type="entry name" value="RESPONSE_REGULATORY"/>
    <property type="match status" value="1"/>
</dbReference>
<proteinExistence type="predicted"/>
<evidence type="ECO:0000313" key="12">
    <source>
        <dbReference type="Proteomes" id="UP000467637"/>
    </source>
</evidence>
<gene>
    <name evidence="11" type="ORF">GON05_36950</name>
</gene>
<keyword evidence="12" id="KW-1185">Reference proteome</keyword>